<dbReference type="EMBL" id="FUWY01000001">
    <property type="protein sequence ID" value="SJZ38538.1"/>
    <property type="molecule type" value="Genomic_DNA"/>
</dbReference>
<keyword evidence="2" id="KW-1185">Reference proteome</keyword>
<proteinExistence type="predicted"/>
<gene>
    <name evidence="1" type="ORF">SAMN02745191_0385</name>
</gene>
<dbReference type="STRING" id="118967.SAMN02745191_0385"/>
<dbReference type="AlphaFoldDB" id="A0A1T4K7W5"/>
<dbReference type="RefSeq" id="WP_078710829.1">
    <property type="nucleotide sequence ID" value="NZ_FUWY01000001.1"/>
</dbReference>
<protein>
    <submittedName>
        <fullName evidence="1">Uncharacterized protein</fullName>
    </submittedName>
</protein>
<sequence length="69" mass="7758">MIYVNCAQHEQVIKLLESYPGDVKFEFKGKTGLKLSFEATTDDDSAVELAKSIIKNSELGKSLYFQVIK</sequence>
<accession>A0A1T4K7W5</accession>
<organism evidence="1 2">
    <name type="scientific">Anaerorhabdus furcosa</name>
    <dbReference type="NCBI Taxonomy" id="118967"/>
    <lineage>
        <taxon>Bacteria</taxon>
        <taxon>Bacillati</taxon>
        <taxon>Bacillota</taxon>
        <taxon>Erysipelotrichia</taxon>
        <taxon>Erysipelotrichales</taxon>
        <taxon>Erysipelotrichaceae</taxon>
        <taxon>Anaerorhabdus</taxon>
    </lineage>
</organism>
<reference evidence="2" key="1">
    <citation type="submission" date="2017-02" db="EMBL/GenBank/DDBJ databases">
        <authorList>
            <person name="Varghese N."/>
            <person name="Submissions S."/>
        </authorList>
    </citation>
    <scope>NUCLEOTIDE SEQUENCE [LARGE SCALE GENOMIC DNA]</scope>
    <source>
        <strain evidence="2">ATCC 25662</strain>
    </source>
</reference>
<dbReference type="Proteomes" id="UP000243297">
    <property type="component" value="Unassembled WGS sequence"/>
</dbReference>
<name>A0A1T4K7W5_9FIRM</name>
<evidence type="ECO:0000313" key="1">
    <source>
        <dbReference type="EMBL" id="SJZ38538.1"/>
    </source>
</evidence>
<evidence type="ECO:0000313" key="2">
    <source>
        <dbReference type="Proteomes" id="UP000243297"/>
    </source>
</evidence>